<dbReference type="Proteomes" id="UP000176558">
    <property type="component" value="Unassembled WGS sequence"/>
</dbReference>
<sequence>MELTKQQTNVLVGTVLGDGFLQKTGEKNARLRLEHSDKQKDYVLWKGKIFGRLFQGTPSYLERIHPKTKATYSYCRWQSSASPSFGKWRKYFYPNGKKIIPTDIGNFLIHPITLAVWYMDDGYYDKINRNSFIYLGRITRTESEILQKTIEKNFDIATKIYDKKNKGFALFFGARETKKFQSLIYPFIIESLQYKLFDPVTT</sequence>
<feature type="domain" description="Homing endonuclease LAGLIDADG" evidence="1">
    <location>
        <begin position="9"/>
        <end position="180"/>
    </location>
</feature>
<reference evidence="2 3" key="1">
    <citation type="journal article" date="2016" name="Nat. Commun.">
        <title>Thousands of microbial genomes shed light on interconnected biogeochemical processes in an aquifer system.</title>
        <authorList>
            <person name="Anantharaman K."/>
            <person name="Brown C.T."/>
            <person name="Hug L.A."/>
            <person name="Sharon I."/>
            <person name="Castelle C.J."/>
            <person name="Probst A.J."/>
            <person name="Thomas B.C."/>
            <person name="Singh A."/>
            <person name="Wilkins M.J."/>
            <person name="Karaoz U."/>
            <person name="Brodie E.L."/>
            <person name="Williams K.H."/>
            <person name="Hubbard S.S."/>
            <person name="Banfield J.F."/>
        </authorList>
    </citation>
    <scope>NUCLEOTIDE SEQUENCE [LARGE SCALE GENOMIC DNA]</scope>
</reference>
<evidence type="ECO:0000313" key="2">
    <source>
        <dbReference type="EMBL" id="OHB12164.1"/>
    </source>
</evidence>
<dbReference type="Pfam" id="PF03161">
    <property type="entry name" value="LAGLIDADG_2"/>
    <property type="match status" value="1"/>
</dbReference>
<accession>A0A1G2URX3</accession>
<gene>
    <name evidence="2" type="ORF">A3G99_00830</name>
</gene>
<dbReference type="Gene3D" id="3.10.28.10">
    <property type="entry name" value="Homing endonucleases"/>
    <property type="match status" value="2"/>
</dbReference>
<dbReference type="AlphaFoldDB" id="A0A1G2URX3"/>
<dbReference type="GO" id="GO:0004519">
    <property type="term" value="F:endonuclease activity"/>
    <property type="evidence" value="ECO:0007669"/>
    <property type="project" value="InterPro"/>
</dbReference>
<name>A0A1G2URX3_9BACT</name>
<dbReference type="SUPFAM" id="SSF55608">
    <property type="entry name" value="Homing endonucleases"/>
    <property type="match status" value="1"/>
</dbReference>
<organism evidence="2 3">
    <name type="scientific">Candidatus Zambryskibacteria bacterium RIFCSPLOWO2_12_FULL_39_23</name>
    <dbReference type="NCBI Taxonomy" id="1802776"/>
    <lineage>
        <taxon>Bacteria</taxon>
        <taxon>Candidatus Zambryskiibacteriota</taxon>
    </lineage>
</organism>
<proteinExistence type="predicted"/>
<protein>
    <recommendedName>
        <fullName evidence="1">Homing endonuclease LAGLIDADG domain-containing protein</fullName>
    </recommendedName>
</protein>
<dbReference type="InterPro" id="IPR027434">
    <property type="entry name" value="Homing_endonucl"/>
</dbReference>
<dbReference type="EMBL" id="MHWT01000021">
    <property type="protein sequence ID" value="OHB12164.1"/>
    <property type="molecule type" value="Genomic_DNA"/>
</dbReference>
<comment type="caution">
    <text evidence="2">The sequence shown here is derived from an EMBL/GenBank/DDBJ whole genome shotgun (WGS) entry which is preliminary data.</text>
</comment>
<dbReference type="InterPro" id="IPR004860">
    <property type="entry name" value="LAGLIDADG_dom"/>
</dbReference>
<evidence type="ECO:0000313" key="3">
    <source>
        <dbReference type="Proteomes" id="UP000176558"/>
    </source>
</evidence>
<evidence type="ECO:0000259" key="1">
    <source>
        <dbReference type="Pfam" id="PF03161"/>
    </source>
</evidence>